<evidence type="ECO:0000256" key="7">
    <source>
        <dbReference type="RuleBase" id="RU003355"/>
    </source>
</evidence>
<evidence type="ECO:0000313" key="10">
    <source>
        <dbReference type="Proteomes" id="UP000242957"/>
    </source>
</evidence>
<dbReference type="Proteomes" id="UP000242957">
    <property type="component" value="Unassembled WGS sequence"/>
</dbReference>
<feature type="active site" description="Charge relay system" evidence="5 6">
    <location>
        <position position="209"/>
    </location>
</feature>
<dbReference type="InterPro" id="IPR022398">
    <property type="entry name" value="Peptidase_S8_His-AS"/>
</dbReference>
<proteinExistence type="inferred from homology"/>
<dbReference type="InterPro" id="IPR050131">
    <property type="entry name" value="Peptidase_S8_subtilisin-like"/>
</dbReference>
<dbReference type="PROSITE" id="PS00138">
    <property type="entry name" value="SUBTILASE_SER"/>
    <property type="match status" value="1"/>
</dbReference>
<dbReference type="SUPFAM" id="SSF52743">
    <property type="entry name" value="Subtilisin-like"/>
    <property type="match status" value="1"/>
</dbReference>
<dbReference type="PROSITE" id="PS00137">
    <property type="entry name" value="SUBTILASE_HIS"/>
    <property type="match status" value="1"/>
</dbReference>
<feature type="domain" description="Peptidase S8/S53" evidence="8">
    <location>
        <begin position="167"/>
        <end position="414"/>
    </location>
</feature>
<dbReference type="STRING" id="198616.SAMN05216193_12062"/>
<dbReference type="GO" id="GO:0006508">
    <property type="term" value="P:proteolysis"/>
    <property type="evidence" value="ECO:0007669"/>
    <property type="project" value="UniProtKB-KW"/>
</dbReference>
<evidence type="ECO:0000256" key="5">
    <source>
        <dbReference type="PIRSR" id="PIRSR615500-1"/>
    </source>
</evidence>
<dbReference type="InterPro" id="IPR015500">
    <property type="entry name" value="Peptidase_S8_subtilisin-rel"/>
</dbReference>
<organism evidence="9 10">
    <name type="scientific">Pseudomonas jinjuensis</name>
    <dbReference type="NCBI Taxonomy" id="198616"/>
    <lineage>
        <taxon>Bacteria</taxon>
        <taxon>Pseudomonadati</taxon>
        <taxon>Pseudomonadota</taxon>
        <taxon>Gammaproteobacteria</taxon>
        <taxon>Pseudomonadales</taxon>
        <taxon>Pseudomonadaceae</taxon>
        <taxon>Pseudomonas</taxon>
    </lineage>
</organism>
<dbReference type="CDD" id="cd07480">
    <property type="entry name" value="Peptidases_S8_12"/>
    <property type="match status" value="1"/>
</dbReference>
<evidence type="ECO:0000256" key="3">
    <source>
        <dbReference type="ARBA" id="ARBA00022801"/>
    </source>
</evidence>
<evidence type="ECO:0000256" key="4">
    <source>
        <dbReference type="ARBA" id="ARBA00022825"/>
    </source>
</evidence>
<reference evidence="10" key="1">
    <citation type="submission" date="2016-10" db="EMBL/GenBank/DDBJ databases">
        <authorList>
            <person name="Varghese N."/>
            <person name="Submissions S."/>
        </authorList>
    </citation>
    <scope>NUCLEOTIDE SEQUENCE [LARGE SCALE GENOMIC DNA]</scope>
    <source>
        <strain evidence="10">JCM 21621</strain>
    </source>
</reference>
<dbReference type="PRINTS" id="PR00723">
    <property type="entry name" value="SUBTILISIN"/>
</dbReference>
<dbReference type="GO" id="GO:0004252">
    <property type="term" value="F:serine-type endopeptidase activity"/>
    <property type="evidence" value="ECO:0007669"/>
    <property type="project" value="UniProtKB-UniRule"/>
</dbReference>
<dbReference type="PANTHER" id="PTHR43806:SF11">
    <property type="entry name" value="CEREVISIN-RELATED"/>
    <property type="match status" value="1"/>
</dbReference>
<evidence type="ECO:0000313" key="9">
    <source>
        <dbReference type="EMBL" id="SDP03307.1"/>
    </source>
</evidence>
<dbReference type="PANTHER" id="PTHR43806">
    <property type="entry name" value="PEPTIDASE S8"/>
    <property type="match status" value="1"/>
</dbReference>
<comment type="similarity">
    <text evidence="1 6 7">Belongs to the peptidase S8 family.</text>
</comment>
<keyword evidence="2 6" id="KW-0645">Protease</keyword>
<dbReference type="Pfam" id="PF00082">
    <property type="entry name" value="Peptidase_S8"/>
    <property type="match status" value="1"/>
</dbReference>
<evidence type="ECO:0000256" key="2">
    <source>
        <dbReference type="ARBA" id="ARBA00022670"/>
    </source>
</evidence>
<dbReference type="PROSITE" id="PS51892">
    <property type="entry name" value="SUBTILASE"/>
    <property type="match status" value="1"/>
</dbReference>
<evidence type="ECO:0000259" key="8">
    <source>
        <dbReference type="Pfam" id="PF00082"/>
    </source>
</evidence>
<dbReference type="PROSITE" id="PS00136">
    <property type="entry name" value="SUBTILASE_ASP"/>
    <property type="match status" value="1"/>
</dbReference>
<dbReference type="Gene3D" id="3.40.50.200">
    <property type="entry name" value="Peptidase S8/S53 domain"/>
    <property type="match status" value="1"/>
</dbReference>
<keyword evidence="10" id="KW-1185">Reference proteome</keyword>
<accession>A0A1H0PDV4</accession>
<dbReference type="OrthoDB" id="9816306at2"/>
<evidence type="ECO:0000256" key="1">
    <source>
        <dbReference type="ARBA" id="ARBA00011073"/>
    </source>
</evidence>
<name>A0A1H0PDV4_9PSED</name>
<feature type="active site" description="Charge relay system" evidence="5 6">
    <location>
        <position position="380"/>
    </location>
</feature>
<dbReference type="EMBL" id="FNIJ01000020">
    <property type="protein sequence ID" value="SDP03307.1"/>
    <property type="molecule type" value="Genomic_DNA"/>
</dbReference>
<keyword evidence="4 6" id="KW-0720">Serine protease</keyword>
<dbReference type="RefSeq" id="WP_090416150.1">
    <property type="nucleotide sequence ID" value="NZ_FNIJ01000020.1"/>
</dbReference>
<keyword evidence="3 6" id="KW-0378">Hydrolase</keyword>
<feature type="active site" description="Charge relay system" evidence="5 6">
    <location>
        <position position="176"/>
    </location>
</feature>
<gene>
    <name evidence="9" type="ORF">SAMN05216193_12062</name>
</gene>
<evidence type="ECO:0000256" key="6">
    <source>
        <dbReference type="PROSITE-ProRule" id="PRU01240"/>
    </source>
</evidence>
<protein>
    <submittedName>
        <fullName evidence="9">Subtilase family protein</fullName>
    </submittedName>
</protein>
<dbReference type="InterPro" id="IPR023827">
    <property type="entry name" value="Peptidase_S8_Asp-AS"/>
</dbReference>
<dbReference type="AlphaFoldDB" id="A0A1H0PDV4"/>
<sequence length="430" mass="44831">MPSTLTDFNGLQEGGRFVVTFRDGAKSQALACLKRTTGLGKAELVCSVDFGAQGVDMAALGHHGGVLFEHIGVAVVSLDADAANHLLRAMRKNSSILAVEPEGSMYALSEADGPSLEYLRGFRDAANALYEQALRRQQEGVAALFEDTPGETWGLQATNVVASGYSGKGIRVAVLDTGLDLRHPDFADRQVVSKSFIPEVDSVQDGHGHGTHCCGTACGPRQPADEGRRYGVAHGAELYVGKVLADDGSGSDTGILAGIDWAIANRCQVVSMSLGADQPTVSVAYETVGQRALKAGTLLVAAAGNNARRSRGDNGFVGRPANSRSFMAVGALDHDLRIADFSAQDSVLAPGSAVDIAAPGVDVHSAWPMPTRTRIISGTSMATPHVAGIAALWAEATGDRGAALWQRLITNAKTLQLPVVDVGRGLVLAP</sequence>
<dbReference type="InterPro" id="IPR036852">
    <property type="entry name" value="Peptidase_S8/S53_dom_sf"/>
</dbReference>
<dbReference type="InterPro" id="IPR023828">
    <property type="entry name" value="Peptidase_S8_Ser-AS"/>
</dbReference>
<dbReference type="InterPro" id="IPR000209">
    <property type="entry name" value="Peptidase_S8/S53_dom"/>
</dbReference>